<dbReference type="InParanoid" id="Q7UM66"/>
<keyword evidence="2" id="KW-0812">Transmembrane</keyword>
<proteinExistence type="predicted"/>
<feature type="transmembrane region" description="Helical" evidence="2">
    <location>
        <begin position="413"/>
        <end position="430"/>
    </location>
</feature>
<reference evidence="3 4" key="1">
    <citation type="journal article" date="2003" name="Proc. Natl. Acad. Sci. U.S.A.">
        <title>Complete genome sequence of the marine planctomycete Pirellula sp. strain 1.</title>
        <authorList>
            <person name="Gloeckner F.O."/>
            <person name="Kube M."/>
            <person name="Bauer M."/>
            <person name="Teeling H."/>
            <person name="Lombardot T."/>
            <person name="Ludwig W."/>
            <person name="Gade D."/>
            <person name="Beck A."/>
            <person name="Borzym K."/>
            <person name="Heitmann K."/>
            <person name="Rabus R."/>
            <person name="Schlesner H."/>
            <person name="Amann R."/>
            <person name="Reinhardt R."/>
        </authorList>
    </citation>
    <scope>NUCLEOTIDE SEQUENCE [LARGE SCALE GENOMIC DNA]</scope>
    <source>
        <strain evidence="4">DSM 10527 / NCIMB 13988 / SH1</strain>
    </source>
</reference>
<keyword evidence="2" id="KW-1133">Transmembrane helix</keyword>
<feature type="transmembrane region" description="Helical" evidence="2">
    <location>
        <begin position="827"/>
        <end position="851"/>
    </location>
</feature>
<sequence length="864" mass="94740">MQTRWEKSFGWCCRDPCGCVASQRTRLKCGSTGSNLLRPMCPRIQRVTMRIPNEINRDNLYRRRGRGGTPTQTYRRLFRLMLALALVLMVMRQAARPGVYAIFFPETMVPVQSEPASQSTSEPVSNEPTVGELSGDQLRSEWETVQAAVAEQILSEDQTLEKAQRTPTRMEQESLIAQVDDGTVWRAADQPALCVTLALHRSPESWSAEPPFESVLETGLLPLLQQPDVYRGRTVRATGKLVRVVSVQASTNPWGIDRYWDCWLQPEDGSQRPWLIIVPHLPRGIRELVPEPVDDLESTDSVDVASPLPTIVVEGEFLKRLSYQSADGAELTPVVVGHVQAVRSNGNAIVGAALQSANAKASGTPTVTQKRSLSLGMIVVISTLIGVAIGGLVMWRSSVSHRRLRAKRQREHVTLPMLACLTLGFSFMTMNDPVVFAQQTNTVEQKEKTGAVSNDASLLDLLSGFDVERLRRLGDRMRVGSNGNAARDEQAKLVFRLKRLSDATLAQQLSGKAASVGDAIEINGTIESLQYVAVPEELIEFLSLRQLVQLVLVNDDGMQIRVIAAPLPKQVAIGDQLSGVGVALLDGDDQGTSIAVAGNLRWRPKQPASLGWQVLGELDVDITRLPDIVALSRRPLMDIDSQVFFSMIGAANQAGSISADSEPLGPIAAAMRAAAVEVSPTDLLKEPEKWMGQWITIDVETVRWTRVSVELDERAQQVGSDHYYQIDAIGDLGNVQLKIATEGGGSVMMENRYPVTLVAAELPAFLADENALSRTVSKPVQVEGFFYRLWSYESDFMASHGGKQFAPLLIAGRWSDRTPTSKDPIGVSWIGTFAAVGVIAAILGALAFAWSNRRGDRLARRQRV</sequence>
<feature type="region of interest" description="Disordered" evidence="1">
    <location>
        <begin position="114"/>
        <end position="135"/>
    </location>
</feature>
<dbReference type="EMBL" id="BX294148">
    <property type="protein sequence ID" value="CAD76051.1"/>
    <property type="molecule type" value="Genomic_DNA"/>
</dbReference>
<dbReference type="KEGG" id="rba:RB9032"/>
<evidence type="ECO:0000313" key="3">
    <source>
        <dbReference type="EMBL" id="CAD76051.1"/>
    </source>
</evidence>
<name>Q7UM66_RHOBA</name>
<feature type="transmembrane region" description="Helical" evidence="2">
    <location>
        <begin position="373"/>
        <end position="393"/>
    </location>
</feature>
<accession>Q7UM66</accession>
<feature type="transmembrane region" description="Helical" evidence="2">
    <location>
        <begin position="77"/>
        <end position="95"/>
    </location>
</feature>
<dbReference type="AlphaFoldDB" id="Q7UM66"/>
<evidence type="ECO:0000313" key="4">
    <source>
        <dbReference type="Proteomes" id="UP000001025"/>
    </source>
</evidence>
<evidence type="ECO:0000256" key="1">
    <source>
        <dbReference type="SAM" id="MobiDB-lite"/>
    </source>
</evidence>
<keyword evidence="4" id="KW-1185">Reference proteome</keyword>
<gene>
    <name evidence="3" type="ordered locus">RB9032</name>
</gene>
<dbReference type="Proteomes" id="UP000001025">
    <property type="component" value="Chromosome"/>
</dbReference>
<protein>
    <submittedName>
        <fullName evidence="3">Uncharacterized protein</fullName>
    </submittedName>
</protein>
<dbReference type="OrthoDB" id="240474at2"/>
<dbReference type="EnsemblBacteria" id="CAD76051">
    <property type="protein sequence ID" value="CAD76051"/>
    <property type="gene ID" value="RB9032"/>
</dbReference>
<dbReference type="HOGENOM" id="CLU_331457_0_0_0"/>
<feature type="compositionally biased region" description="Polar residues" evidence="1">
    <location>
        <begin position="114"/>
        <end position="128"/>
    </location>
</feature>
<dbReference type="PATRIC" id="fig|243090.15.peg.4327"/>
<evidence type="ECO:0000256" key="2">
    <source>
        <dbReference type="SAM" id="Phobius"/>
    </source>
</evidence>
<dbReference type="STRING" id="243090.RB9032"/>
<keyword evidence="2" id="KW-0472">Membrane</keyword>
<organism evidence="3 4">
    <name type="scientific">Rhodopirellula baltica (strain DSM 10527 / NCIMB 13988 / SH1)</name>
    <dbReference type="NCBI Taxonomy" id="243090"/>
    <lineage>
        <taxon>Bacteria</taxon>
        <taxon>Pseudomonadati</taxon>
        <taxon>Planctomycetota</taxon>
        <taxon>Planctomycetia</taxon>
        <taxon>Pirellulales</taxon>
        <taxon>Pirellulaceae</taxon>
        <taxon>Rhodopirellula</taxon>
    </lineage>
</organism>
<dbReference type="eggNOG" id="ENOG5033BKR">
    <property type="taxonomic scope" value="Bacteria"/>
</dbReference>